<evidence type="ECO:0000256" key="3">
    <source>
        <dbReference type="ARBA" id="ARBA00022840"/>
    </source>
</evidence>
<evidence type="ECO:0000313" key="5">
    <source>
        <dbReference type="Proteomes" id="UP000014680"/>
    </source>
</evidence>
<dbReference type="Gene3D" id="3.90.640.10">
    <property type="entry name" value="Actin, Chain A, domain 4"/>
    <property type="match status" value="1"/>
</dbReference>
<dbReference type="KEGG" id="eiv:EIN_531710"/>
<comment type="similarity">
    <text evidence="1">Belongs to the heat shock protein 70 family.</text>
</comment>
<organism evidence="4 5">
    <name type="scientific">Entamoeba invadens IP1</name>
    <dbReference type="NCBI Taxonomy" id="370355"/>
    <lineage>
        <taxon>Eukaryota</taxon>
        <taxon>Amoebozoa</taxon>
        <taxon>Evosea</taxon>
        <taxon>Archamoebae</taxon>
        <taxon>Mastigamoebida</taxon>
        <taxon>Entamoebidae</taxon>
        <taxon>Entamoeba</taxon>
    </lineage>
</organism>
<keyword evidence="3" id="KW-0067">ATP-binding</keyword>
<dbReference type="OMA" id="ISQECCC"/>
<evidence type="ECO:0000256" key="1">
    <source>
        <dbReference type="ARBA" id="ARBA00007381"/>
    </source>
</evidence>
<dbReference type="AlphaFoldDB" id="L7FNQ1"/>
<sequence>MVLNKYNNTAEAFVGKKVNNAVITFPVYFNDSQRQATKNAGTIAGINVLGIIIEPTAAIAYGQDKKTEREKNLIFDFEFGTFDMSLIAIDYGIFEVEATDGNTHIGIKDFDNRMVNHFITEFKRKYKKINRVMHEKSKDKEHHVKGQSEHYHL</sequence>
<dbReference type="FunFam" id="3.30.420.40:FF:000545">
    <property type="entry name" value="Endoplasmic reticulum chaperone BiP"/>
    <property type="match status" value="1"/>
</dbReference>
<dbReference type="GeneID" id="14887690"/>
<dbReference type="PANTHER" id="PTHR19375">
    <property type="entry name" value="HEAT SHOCK PROTEIN 70KDA"/>
    <property type="match status" value="1"/>
</dbReference>
<evidence type="ECO:0000313" key="4">
    <source>
        <dbReference type="EMBL" id="ELP88721.1"/>
    </source>
</evidence>
<name>L7FNQ1_ENTIV</name>
<dbReference type="OrthoDB" id="6718630at2759"/>
<dbReference type="Gene3D" id="3.30.420.40">
    <property type="match status" value="2"/>
</dbReference>
<dbReference type="Pfam" id="PF00012">
    <property type="entry name" value="HSP70"/>
    <property type="match status" value="1"/>
</dbReference>
<protein>
    <submittedName>
        <fullName evidence="4">Heat shock protein, putative</fullName>
    </submittedName>
</protein>
<dbReference type="VEuPathDB" id="AmoebaDB:EIN_531710"/>
<reference evidence="4 5" key="1">
    <citation type="submission" date="2012-10" db="EMBL/GenBank/DDBJ databases">
        <authorList>
            <person name="Zafar N."/>
            <person name="Inman J."/>
            <person name="Hall N."/>
            <person name="Lorenzi H."/>
            <person name="Caler E."/>
        </authorList>
    </citation>
    <scope>NUCLEOTIDE SEQUENCE [LARGE SCALE GENOMIC DNA]</scope>
    <source>
        <strain evidence="4 5">IP1</strain>
    </source>
</reference>
<dbReference type="PRINTS" id="PR00301">
    <property type="entry name" value="HEATSHOCK70"/>
</dbReference>
<dbReference type="InterPro" id="IPR013126">
    <property type="entry name" value="Hsp_70_fam"/>
</dbReference>
<dbReference type="RefSeq" id="XP_004255492.1">
    <property type="nucleotide sequence ID" value="XM_004255444.1"/>
</dbReference>
<keyword evidence="2" id="KW-0547">Nucleotide-binding</keyword>
<accession>L7FNQ1</accession>
<dbReference type="EMBL" id="KB206706">
    <property type="protein sequence ID" value="ELP88721.1"/>
    <property type="molecule type" value="Genomic_DNA"/>
</dbReference>
<keyword evidence="5" id="KW-1185">Reference proteome</keyword>
<dbReference type="Proteomes" id="UP000014680">
    <property type="component" value="Unassembled WGS sequence"/>
</dbReference>
<keyword evidence="4" id="KW-0346">Stress response</keyword>
<proteinExistence type="inferred from homology"/>
<dbReference type="GO" id="GO:0005524">
    <property type="term" value="F:ATP binding"/>
    <property type="evidence" value="ECO:0007669"/>
    <property type="project" value="UniProtKB-KW"/>
</dbReference>
<dbReference type="InterPro" id="IPR043129">
    <property type="entry name" value="ATPase_NBD"/>
</dbReference>
<evidence type="ECO:0000256" key="2">
    <source>
        <dbReference type="ARBA" id="ARBA00022741"/>
    </source>
</evidence>
<gene>
    <name evidence="4" type="ORF">EIN_531710</name>
</gene>
<dbReference type="SUPFAM" id="SSF53067">
    <property type="entry name" value="Actin-like ATPase domain"/>
    <property type="match status" value="2"/>
</dbReference>
<dbReference type="GO" id="GO:0140662">
    <property type="term" value="F:ATP-dependent protein folding chaperone"/>
    <property type="evidence" value="ECO:0007669"/>
    <property type="project" value="InterPro"/>
</dbReference>